<protein>
    <submittedName>
        <fullName evidence="2">Uncharacterized protein DUF4148</fullName>
    </submittedName>
</protein>
<dbReference type="OrthoDB" id="9028872at2"/>
<accession>A0A4R8LZF0</accession>
<feature type="signal peptide" evidence="1">
    <location>
        <begin position="1"/>
        <end position="24"/>
    </location>
</feature>
<proteinExistence type="predicted"/>
<evidence type="ECO:0000313" key="2">
    <source>
        <dbReference type="EMBL" id="TDY52241.1"/>
    </source>
</evidence>
<dbReference type="PROSITE" id="PS51257">
    <property type="entry name" value="PROKAR_LIPOPROTEIN"/>
    <property type="match status" value="1"/>
</dbReference>
<name>A0A4R8LZF0_9BURK</name>
<keyword evidence="3" id="KW-1185">Reference proteome</keyword>
<evidence type="ECO:0000313" key="3">
    <source>
        <dbReference type="Proteomes" id="UP000295509"/>
    </source>
</evidence>
<dbReference type="AlphaFoldDB" id="A0A4R8LZF0"/>
<dbReference type="RefSeq" id="WP_134191177.1">
    <property type="nucleotide sequence ID" value="NZ_JBHLUW010000027.1"/>
</dbReference>
<dbReference type="Proteomes" id="UP000295509">
    <property type="component" value="Unassembled WGS sequence"/>
</dbReference>
<keyword evidence="1" id="KW-0732">Signal</keyword>
<reference evidence="2 3" key="1">
    <citation type="submission" date="2019-03" db="EMBL/GenBank/DDBJ databases">
        <title>Genomic Encyclopedia of Type Strains, Phase III (KMG-III): the genomes of soil and plant-associated and newly described type strains.</title>
        <authorList>
            <person name="Whitman W."/>
        </authorList>
    </citation>
    <scope>NUCLEOTIDE SEQUENCE [LARGE SCALE GENOMIC DNA]</scope>
    <source>
        <strain evidence="2 3">LMG 29544</strain>
    </source>
</reference>
<organism evidence="2 3">
    <name type="scientific">Paraburkholderia rhizosphaerae</name>
    <dbReference type="NCBI Taxonomy" id="480658"/>
    <lineage>
        <taxon>Bacteria</taxon>
        <taxon>Pseudomonadati</taxon>
        <taxon>Pseudomonadota</taxon>
        <taxon>Betaproteobacteria</taxon>
        <taxon>Burkholderiales</taxon>
        <taxon>Burkholderiaceae</taxon>
        <taxon>Paraburkholderia</taxon>
    </lineage>
</organism>
<comment type="caution">
    <text evidence="2">The sequence shown here is derived from an EMBL/GenBank/DDBJ whole genome shotgun (WGS) entry which is preliminary data.</text>
</comment>
<gene>
    <name evidence="2" type="ORF">BX592_105125</name>
</gene>
<feature type="chain" id="PRO_5020787455" evidence="1">
    <location>
        <begin position="25"/>
        <end position="106"/>
    </location>
</feature>
<sequence>MKNPLNVWPMLAALAIAFSLAGCAAGGAQQGTQNHLSATECADLTAVKHDAPATHKLNLSELSALEKAGYRPALGFDPYYPQDLQDAQRKVDAWYQAECPQAKQSQ</sequence>
<dbReference type="EMBL" id="SORE01000005">
    <property type="protein sequence ID" value="TDY52241.1"/>
    <property type="molecule type" value="Genomic_DNA"/>
</dbReference>
<evidence type="ECO:0000256" key="1">
    <source>
        <dbReference type="SAM" id="SignalP"/>
    </source>
</evidence>